<dbReference type="PROSITE" id="PS00061">
    <property type="entry name" value="ADH_SHORT"/>
    <property type="match status" value="1"/>
</dbReference>
<dbReference type="AlphaFoldDB" id="A0A926KNL4"/>
<keyword evidence="2" id="KW-0560">Oxidoreductase</keyword>
<evidence type="ECO:0000313" key="3">
    <source>
        <dbReference type="EMBL" id="MBD0381030.1"/>
    </source>
</evidence>
<accession>A0A926KNL4</accession>
<dbReference type="GO" id="GO:0016614">
    <property type="term" value="F:oxidoreductase activity, acting on CH-OH group of donors"/>
    <property type="evidence" value="ECO:0007669"/>
    <property type="project" value="UniProtKB-ARBA"/>
</dbReference>
<organism evidence="3 4">
    <name type="scientific">Paenibacillus sedimenti</name>
    <dbReference type="NCBI Taxonomy" id="2770274"/>
    <lineage>
        <taxon>Bacteria</taxon>
        <taxon>Bacillati</taxon>
        <taxon>Bacillota</taxon>
        <taxon>Bacilli</taxon>
        <taxon>Bacillales</taxon>
        <taxon>Paenibacillaceae</taxon>
        <taxon>Paenibacillus</taxon>
    </lineage>
</organism>
<keyword evidence="4" id="KW-1185">Reference proteome</keyword>
<proteinExistence type="inferred from homology"/>
<protein>
    <submittedName>
        <fullName evidence="3">SDR family oxidoreductase</fullName>
    </submittedName>
</protein>
<dbReference type="SUPFAM" id="SSF51735">
    <property type="entry name" value="NAD(P)-binding Rossmann-fold domains"/>
    <property type="match status" value="1"/>
</dbReference>
<reference evidence="3" key="1">
    <citation type="submission" date="2020-09" db="EMBL/GenBank/DDBJ databases">
        <title>Draft Genome Sequence of Paenibacillus sp. WST5.</title>
        <authorList>
            <person name="Bao Z."/>
        </authorList>
    </citation>
    <scope>NUCLEOTIDE SEQUENCE</scope>
    <source>
        <strain evidence="3">WST5</strain>
    </source>
</reference>
<dbReference type="PRINTS" id="PR00081">
    <property type="entry name" value="GDHRDH"/>
</dbReference>
<dbReference type="GO" id="GO:0008206">
    <property type="term" value="P:bile acid metabolic process"/>
    <property type="evidence" value="ECO:0007669"/>
    <property type="project" value="UniProtKB-ARBA"/>
</dbReference>
<evidence type="ECO:0000313" key="4">
    <source>
        <dbReference type="Proteomes" id="UP000650466"/>
    </source>
</evidence>
<evidence type="ECO:0000256" key="1">
    <source>
        <dbReference type="ARBA" id="ARBA00006484"/>
    </source>
</evidence>
<dbReference type="PRINTS" id="PR00080">
    <property type="entry name" value="SDRFAMILY"/>
</dbReference>
<comment type="caution">
    <text evidence="3">The sequence shown here is derived from an EMBL/GenBank/DDBJ whole genome shotgun (WGS) entry which is preliminary data.</text>
</comment>
<dbReference type="InterPro" id="IPR020904">
    <property type="entry name" value="Sc_DH/Rdtase_CS"/>
</dbReference>
<dbReference type="Pfam" id="PF13561">
    <property type="entry name" value="adh_short_C2"/>
    <property type="match status" value="1"/>
</dbReference>
<name>A0A926KNL4_9BACL</name>
<dbReference type="Gene3D" id="3.40.50.720">
    <property type="entry name" value="NAD(P)-binding Rossmann-like Domain"/>
    <property type="match status" value="1"/>
</dbReference>
<dbReference type="RefSeq" id="WP_188174841.1">
    <property type="nucleotide sequence ID" value="NZ_JACVVD010000004.1"/>
</dbReference>
<gene>
    <name evidence="3" type="ORF">ICC18_12970</name>
</gene>
<dbReference type="FunFam" id="3.40.50.720:FF:000084">
    <property type="entry name" value="Short-chain dehydrogenase reductase"/>
    <property type="match status" value="1"/>
</dbReference>
<dbReference type="PANTHER" id="PTHR48107:SF16">
    <property type="entry name" value="NADPH-DEPENDENT ALDEHYDE REDUCTASE 1, CHLOROPLASTIC"/>
    <property type="match status" value="1"/>
</dbReference>
<dbReference type="InterPro" id="IPR036291">
    <property type="entry name" value="NAD(P)-bd_dom_sf"/>
</dbReference>
<evidence type="ECO:0000256" key="2">
    <source>
        <dbReference type="ARBA" id="ARBA00023002"/>
    </source>
</evidence>
<dbReference type="EMBL" id="JACVVD010000004">
    <property type="protein sequence ID" value="MBD0381030.1"/>
    <property type="molecule type" value="Genomic_DNA"/>
</dbReference>
<dbReference type="Proteomes" id="UP000650466">
    <property type="component" value="Unassembled WGS sequence"/>
</dbReference>
<dbReference type="InterPro" id="IPR002347">
    <property type="entry name" value="SDR_fam"/>
</dbReference>
<dbReference type="PANTHER" id="PTHR48107">
    <property type="entry name" value="NADPH-DEPENDENT ALDEHYDE REDUCTASE-LIKE PROTEIN, CHLOROPLASTIC-RELATED"/>
    <property type="match status" value="1"/>
</dbReference>
<comment type="similarity">
    <text evidence="1">Belongs to the short-chain dehydrogenases/reductases (SDR) family.</text>
</comment>
<sequence>MHPNYGHLTKCEDIPIQAPLQYQPGQPGIESIMIPRPISENPDHIGTGKLQGKVAIITGGDSGIGRAIAYLFAKEGADIVVVYLNEHGDAMETATRIREMGRRCLTIAGDIGYEDFCREAVGHTLSEFGRIDILINNAAEQHVQSSIEHISAEQLERTFRTNFFSFLYFAKAVVPHLRPGSTIINTSSVTSIAGFEQLIDYSATKGAVGTFTRSLALSLIKRGIRVNCVAPGKTWTPLIPASLPPEMYMTFGSDNPIGRPCQPAELAPAYLYLASDDSSYAVGITLHVNGGEYLAI</sequence>